<evidence type="ECO:0000256" key="1">
    <source>
        <dbReference type="ARBA" id="ARBA00008987"/>
    </source>
</evidence>
<evidence type="ECO:0000256" key="2">
    <source>
        <dbReference type="ARBA" id="ARBA00020570"/>
    </source>
</evidence>
<dbReference type="OrthoDB" id="9790390at2"/>
<feature type="disulfide bond" description="Redox-active" evidence="10">
    <location>
        <begin position="29"/>
        <end position="32"/>
    </location>
</feature>
<evidence type="ECO:0000256" key="7">
    <source>
        <dbReference type="NCBIfam" id="TIGR01068"/>
    </source>
</evidence>
<dbReference type="PROSITE" id="PS51352">
    <property type="entry name" value="THIOREDOXIN_2"/>
    <property type="match status" value="1"/>
</dbReference>
<feature type="site" description="Contributes to redox potential value" evidence="9">
    <location>
        <position position="31"/>
    </location>
</feature>
<dbReference type="GO" id="GO:0015035">
    <property type="term" value="F:protein-disulfide reductase activity"/>
    <property type="evidence" value="ECO:0007669"/>
    <property type="project" value="UniProtKB-UniRule"/>
</dbReference>
<feature type="site" description="Contributes to redox potential value" evidence="9">
    <location>
        <position position="30"/>
    </location>
</feature>
<proteinExistence type="inferred from homology"/>
<name>A0A377FVE3_9BACL</name>
<evidence type="ECO:0000256" key="8">
    <source>
        <dbReference type="PIRNR" id="PIRNR000077"/>
    </source>
</evidence>
<keyword evidence="3" id="KW-0813">Transport</keyword>
<dbReference type="PANTHER" id="PTHR45663">
    <property type="entry name" value="GEO12009P1"/>
    <property type="match status" value="1"/>
</dbReference>
<evidence type="ECO:0000256" key="6">
    <source>
        <dbReference type="ARBA" id="ARBA00023284"/>
    </source>
</evidence>
<dbReference type="Gene3D" id="3.40.30.10">
    <property type="entry name" value="Glutaredoxin"/>
    <property type="match status" value="1"/>
</dbReference>
<keyword evidence="6 10" id="KW-0676">Redox-active center</keyword>
<accession>A0A377FVE3</accession>
<evidence type="ECO:0000259" key="11">
    <source>
        <dbReference type="PROSITE" id="PS51352"/>
    </source>
</evidence>
<feature type="active site" description="Nucleophile" evidence="9">
    <location>
        <position position="29"/>
    </location>
</feature>
<feature type="site" description="Deprotonates C-terminal active site Cys" evidence="9">
    <location>
        <position position="23"/>
    </location>
</feature>
<dbReference type="Pfam" id="PF00085">
    <property type="entry name" value="Thioredoxin"/>
    <property type="match status" value="1"/>
</dbReference>
<reference evidence="12 13" key="1">
    <citation type="submission" date="2018-06" db="EMBL/GenBank/DDBJ databases">
        <authorList>
            <consortium name="Pathogen Informatics"/>
            <person name="Doyle S."/>
        </authorList>
    </citation>
    <scope>NUCLEOTIDE SEQUENCE [LARGE SCALE GENOMIC DNA]</scope>
    <source>
        <strain evidence="12 13">NCTC13163</strain>
    </source>
</reference>
<evidence type="ECO:0000256" key="4">
    <source>
        <dbReference type="ARBA" id="ARBA00022982"/>
    </source>
</evidence>
<feature type="domain" description="Thioredoxin" evidence="11">
    <location>
        <begin position="1"/>
        <end position="104"/>
    </location>
</feature>
<protein>
    <recommendedName>
        <fullName evidence="2 7">Thioredoxin</fullName>
    </recommendedName>
</protein>
<sequence length="104" mass="11586">MAIKHATTQSFEQDVKEGVVLVDFWAAWCGPCRMIAPVLEELDQEMGDQVQIIKLDVDENPEVAGAFQIQSIPTLMMFKDGQPVSKTMGFQPKEALKEFIATAQ</sequence>
<feature type="active site" description="Nucleophile" evidence="9">
    <location>
        <position position="32"/>
    </location>
</feature>
<evidence type="ECO:0000313" key="13">
    <source>
        <dbReference type="Proteomes" id="UP000254060"/>
    </source>
</evidence>
<dbReference type="PIRSF" id="PIRSF000077">
    <property type="entry name" value="Thioredoxin"/>
    <property type="match status" value="1"/>
</dbReference>
<comment type="similarity">
    <text evidence="1 8">Belongs to the thioredoxin family.</text>
</comment>
<keyword evidence="4" id="KW-0249">Electron transport</keyword>
<dbReference type="CDD" id="cd02947">
    <property type="entry name" value="TRX_family"/>
    <property type="match status" value="1"/>
</dbReference>
<dbReference type="InterPro" id="IPR036249">
    <property type="entry name" value="Thioredoxin-like_sf"/>
</dbReference>
<gene>
    <name evidence="12" type="primary">trxA_4</name>
    <name evidence="12" type="ORF">NCTC13163_02158</name>
</gene>
<dbReference type="AlphaFoldDB" id="A0A377FVE3"/>
<dbReference type="PROSITE" id="PS00194">
    <property type="entry name" value="THIOREDOXIN_1"/>
    <property type="match status" value="1"/>
</dbReference>
<dbReference type="GO" id="GO:0045454">
    <property type="term" value="P:cell redox homeostasis"/>
    <property type="evidence" value="ECO:0007669"/>
    <property type="project" value="TreeGrafter"/>
</dbReference>
<organism evidence="12 13">
    <name type="scientific">Exiguobacterium aurantiacum</name>
    <dbReference type="NCBI Taxonomy" id="33987"/>
    <lineage>
        <taxon>Bacteria</taxon>
        <taxon>Bacillati</taxon>
        <taxon>Bacillota</taxon>
        <taxon>Bacilli</taxon>
        <taxon>Bacillales</taxon>
        <taxon>Bacillales Family XII. Incertae Sedis</taxon>
        <taxon>Exiguobacterium</taxon>
    </lineage>
</organism>
<dbReference type="PRINTS" id="PR00421">
    <property type="entry name" value="THIOREDOXIN"/>
</dbReference>
<dbReference type="GO" id="GO:0005829">
    <property type="term" value="C:cytosol"/>
    <property type="evidence" value="ECO:0007669"/>
    <property type="project" value="TreeGrafter"/>
</dbReference>
<dbReference type="InterPro" id="IPR013766">
    <property type="entry name" value="Thioredoxin_domain"/>
</dbReference>
<dbReference type="EMBL" id="UGGP01000001">
    <property type="protein sequence ID" value="STO08780.1"/>
    <property type="molecule type" value="Genomic_DNA"/>
</dbReference>
<dbReference type="PANTHER" id="PTHR45663:SF11">
    <property type="entry name" value="GEO12009P1"/>
    <property type="match status" value="1"/>
</dbReference>
<evidence type="ECO:0000256" key="3">
    <source>
        <dbReference type="ARBA" id="ARBA00022448"/>
    </source>
</evidence>
<evidence type="ECO:0000313" key="12">
    <source>
        <dbReference type="EMBL" id="STO08780.1"/>
    </source>
</evidence>
<dbReference type="RefSeq" id="WP_024369810.1">
    <property type="nucleotide sequence ID" value="NZ_UGGP01000001.1"/>
</dbReference>
<dbReference type="InterPro" id="IPR005746">
    <property type="entry name" value="Thioredoxin"/>
</dbReference>
<dbReference type="FunFam" id="3.40.30.10:FF:000001">
    <property type="entry name" value="Thioredoxin"/>
    <property type="match status" value="1"/>
</dbReference>
<dbReference type="InterPro" id="IPR017937">
    <property type="entry name" value="Thioredoxin_CS"/>
</dbReference>
<evidence type="ECO:0000256" key="9">
    <source>
        <dbReference type="PIRSR" id="PIRSR000077-1"/>
    </source>
</evidence>
<dbReference type="SUPFAM" id="SSF52833">
    <property type="entry name" value="Thioredoxin-like"/>
    <property type="match status" value="1"/>
</dbReference>
<evidence type="ECO:0000256" key="10">
    <source>
        <dbReference type="PIRSR" id="PIRSR000077-4"/>
    </source>
</evidence>
<dbReference type="SMR" id="A0A377FVE3"/>
<keyword evidence="5 10" id="KW-1015">Disulfide bond</keyword>
<dbReference type="Proteomes" id="UP000254060">
    <property type="component" value="Unassembled WGS sequence"/>
</dbReference>
<evidence type="ECO:0000256" key="5">
    <source>
        <dbReference type="ARBA" id="ARBA00023157"/>
    </source>
</evidence>
<dbReference type="NCBIfam" id="TIGR01068">
    <property type="entry name" value="thioredoxin"/>
    <property type="match status" value="1"/>
</dbReference>
<dbReference type="STRING" id="1397694.GCA_000702585_02646"/>